<evidence type="ECO:0000313" key="13">
    <source>
        <dbReference type="Proteomes" id="UP001304683"/>
    </source>
</evidence>
<dbReference type="InterPro" id="IPR001867">
    <property type="entry name" value="OmpR/PhoB-type_DNA-bd"/>
</dbReference>
<feature type="DNA-binding region" description="OmpR/PhoB-type" evidence="8">
    <location>
        <begin position="176"/>
        <end position="275"/>
    </location>
</feature>
<dbReference type="InterPro" id="IPR011006">
    <property type="entry name" value="CheY-like_superfamily"/>
</dbReference>
<evidence type="ECO:0000256" key="5">
    <source>
        <dbReference type="ARBA" id="ARBA00023163"/>
    </source>
</evidence>
<dbReference type="PANTHER" id="PTHR48111">
    <property type="entry name" value="REGULATOR OF RPOS"/>
    <property type="match status" value="1"/>
</dbReference>
<dbReference type="CDD" id="cd00383">
    <property type="entry name" value="trans_reg_C"/>
    <property type="match status" value="1"/>
</dbReference>
<dbReference type="Pfam" id="PF00072">
    <property type="entry name" value="Response_reg"/>
    <property type="match status" value="1"/>
</dbReference>
<dbReference type="RefSeq" id="WP_318750182.1">
    <property type="nucleotide sequence ID" value="NZ_CP132508.1"/>
</dbReference>
<dbReference type="InterPro" id="IPR036388">
    <property type="entry name" value="WH-like_DNA-bd_sf"/>
</dbReference>
<feature type="region of interest" description="Disordered" evidence="9">
    <location>
        <begin position="133"/>
        <end position="162"/>
    </location>
</feature>
<evidence type="ECO:0000259" key="10">
    <source>
        <dbReference type="PROSITE" id="PS50110"/>
    </source>
</evidence>
<evidence type="ECO:0000259" key="11">
    <source>
        <dbReference type="PROSITE" id="PS51755"/>
    </source>
</evidence>
<evidence type="ECO:0000256" key="2">
    <source>
        <dbReference type="ARBA" id="ARBA00022553"/>
    </source>
</evidence>
<keyword evidence="13" id="KW-1185">Reference proteome</keyword>
<dbReference type="SMART" id="SM00862">
    <property type="entry name" value="Trans_reg_C"/>
    <property type="match status" value="1"/>
</dbReference>
<evidence type="ECO:0000256" key="7">
    <source>
        <dbReference type="PROSITE-ProRule" id="PRU00169"/>
    </source>
</evidence>
<evidence type="ECO:0000256" key="4">
    <source>
        <dbReference type="ARBA" id="ARBA00023125"/>
    </source>
</evidence>
<dbReference type="InterPro" id="IPR001789">
    <property type="entry name" value="Sig_transdc_resp-reg_receiver"/>
</dbReference>
<dbReference type="Pfam" id="PF00486">
    <property type="entry name" value="Trans_reg_C"/>
    <property type="match status" value="1"/>
</dbReference>
<evidence type="ECO:0000256" key="3">
    <source>
        <dbReference type="ARBA" id="ARBA00023015"/>
    </source>
</evidence>
<dbReference type="SUPFAM" id="SSF52172">
    <property type="entry name" value="CheY-like"/>
    <property type="match status" value="1"/>
</dbReference>
<reference evidence="12 13" key="1">
    <citation type="submission" date="2023-08" db="EMBL/GenBank/DDBJ databases">
        <title>Genome sequence of Thermaerobacter compostii strain Ins1, a spore-forming filamentous bacterium isolated from a deep geothermal reservoir.</title>
        <authorList>
            <person name="Bregnard D."/>
            <person name="Gonzalez D."/>
            <person name="Junier P."/>
        </authorList>
    </citation>
    <scope>NUCLEOTIDE SEQUENCE [LARGE SCALE GENOMIC DNA]</scope>
    <source>
        <strain evidence="12 13">Ins1</strain>
    </source>
</reference>
<protein>
    <recommendedName>
        <fullName evidence="1">Stage 0 sporulation protein A homolog</fullName>
    </recommendedName>
</protein>
<dbReference type="SUPFAM" id="SSF46894">
    <property type="entry name" value="C-terminal effector domain of the bipartite response regulators"/>
    <property type="match status" value="1"/>
</dbReference>
<dbReference type="PROSITE" id="PS50110">
    <property type="entry name" value="RESPONSE_REGULATORY"/>
    <property type="match status" value="1"/>
</dbReference>
<dbReference type="Proteomes" id="UP001304683">
    <property type="component" value="Chromosome"/>
</dbReference>
<proteinExistence type="predicted"/>
<dbReference type="EMBL" id="CP132508">
    <property type="protein sequence ID" value="WPD18332.1"/>
    <property type="molecule type" value="Genomic_DNA"/>
</dbReference>
<feature type="modified residue" description="4-aspartylphosphate" evidence="7">
    <location>
        <position position="55"/>
    </location>
</feature>
<dbReference type="SMART" id="SM00448">
    <property type="entry name" value="REC"/>
    <property type="match status" value="1"/>
</dbReference>
<comment type="function">
    <text evidence="6">May play the central regulatory role in sporulation. It may be an element of the effector pathway responsible for the activation of sporulation genes in response to nutritional stress. Spo0A may act in concert with spo0H (a sigma factor) to control the expression of some genes that are critical to the sporulation process.</text>
</comment>
<dbReference type="InterPro" id="IPR016032">
    <property type="entry name" value="Sig_transdc_resp-reg_C-effctor"/>
</dbReference>
<accession>A0ABZ0QNH6</accession>
<dbReference type="InterPro" id="IPR039420">
    <property type="entry name" value="WalR-like"/>
</dbReference>
<evidence type="ECO:0000313" key="12">
    <source>
        <dbReference type="EMBL" id="WPD18332.1"/>
    </source>
</evidence>
<keyword evidence="5" id="KW-0804">Transcription</keyword>
<name>A0ABZ0QNH6_9FIRM</name>
<dbReference type="Gene3D" id="1.10.10.10">
    <property type="entry name" value="Winged helix-like DNA-binding domain superfamily/Winged helix DNA-binding domain"/>
    <property type="match status" value="1"/>
</dbReference>
<dbReference type="PROSITE" id="PS51755">
    <property type="entry name" value="OMPR_PHOB"/>
    <property type="match status" value="1"/>
</dbReference>
<evidence type="ECO:0000256" key="9">
    <source>
        <dbReference type="SAM" id="MobiDB-lite"/>
    </source>
</evidence>
<organism evidence="12 13">
    <name type="scientific">Thermaerobacter composti</name>
    <dbReference type="NCBI Taxonomy" id="554949"/>
    <lineage>
        <taxon>Bacteria</taxon>
        <taxon>Bacillati</taxon>
        <taxon>Bacillota</taxon>
        <taxon>Clostridia</taxon>
        <taxon>Eubacteriales</taxon>
        <taxon>Clostridiales Family XVII. Incertae Sedis</taxon>
        <taxon>Thermaerobacter</taxon>
    </lineage>
</organism>
<dbReference type="Gene3D" id="3.40.50.2300">
    <property type="match status" value="1"/>
</dbReference>
<dbReference type="PANTHER" id="PTHR48111:SF4">
    <property type="entry name" value="DNA-BINDING DUAL TRANSCRIPTIONAL REGULATOR OMPR"/>
    <property type="match status" value="1"/>
</dbReference>
<evidence type="ECO:0000256" key="8">
    <source>
        <dbReference type="PROSITE-ProRule" id="PRU01091"/>
    </source>
</evidence>
<feature type="domain" description="Response regulatory" evidence="10">
    <location>
        <begin position="6"/>
        <end position="123"/>
    </location>
</feature>
<feature type="domain" description="OmpR/PhoB-type" evidence="11">
    <location>
        <begin position="176"/>
        <end position="275"/>
    </location>
</feature>
<keyword evidence="3" id="KW-0805">Transcription regulation</keyword>
<keyword evidence="4 8" id="KW-0238">DNA-binding</keyword>
<dbReference type="Gene3D" id="6.10.250.690">
    <property type="match status" value="1"/>
</dbReference>
<keyword evidence="2 7" id="KW-0597">Phosphoprotein</keyword>
<evidence type="ECO:0000256" key="1">
    <source>
        <dbReference type="ARBA" id="ARBA00018672"/>
    </source>
</evidence>
<evidence type="ECO:0000256" key="6">
    <source>
        <dbReference type="ARBA" id="ARBA00024867"/>
    </source>
</evidence>
<gene>
    <name evidence="12" type="ORF">Q5761_08090</name>
</gene>
<sequence length="277" mass="30538">MTGRATILIVDDEPDLTRLLAEHLAREGFATRVAPDAETALRLLDEEPCDLVILDIMLPGMDGIDLLRRIRDPRRGWPDLPVIMLSARGSAVDKTVGLSLGADDYVAKPFSLLELTARVHAVLRRFRTRAAQPAAVDPTPVATDGARRPSAPTPSPGREAAPPAAAFVREPHATGGEVVRCGPLTMDLAAARVWVDGKPVHLTAKEYQMLAWWIRHPDRVFTKQQIYEAVWGEPYVTDDNTVAVHIHRLRAKIERNPERPAIIQTVRGLGYRLVCGP</sequence>